<dbReference type="EMBL" id="JAUSRE010000018">
    <property type="protein sequence ID" value="MDP9889646.1"/>
    <property type="molecule type" value="Genomic_DNA"/>
</dbReference>
<gene>
    <name evidence="1" type="ORF">J2X98_003257</name>
</gene>
<comment type="caution">
    <text evidence="1">The sequence shown here is derived from an EMBL/GenBank/DDBJ whole genome shotgun (WGS) entry which is preliminary data.</text>
</comment>
<sequence length="78" mass="8441">METSVAYRAIEHHSRLPAALKGICANEPIYYGLIASAVVYVADSLLSHPTDPGVMRAWHLRIAGQEQDGIPEEVLAGL</sequence>
<proteinExistence type="predicted"/>
<keyword evidence="2" id="KW-1185">Reference proteome</keyword>
<organism evidence="1 2">
    <name type="scientific">Pseudarthrobacter enclensis</name>
    <dbReference type="NCBI Taxonomy" id="993070"/>
    <lineage>
        <taxon>Bacteria</taxon>
        <taxon>Bacillati</taxon>
        <taxon>Actinomycetota</taxon>
        <taxon>Actinomycetes</taxon>
        <taxon>Micrococcales</taxon>
        <taxon>Micrococcaceae</taxon>
        <taxon>Pseudarthrobacter</taxon>
    </lineage>
</organism>
<accession>A0ABT9RXW0</accession>
<evidence type="ECO:0000313" key="1">
    <source>
        <dbReference type="EMBL" id="MDP9889646.1"/>
    </source>
</evidence>
<reference evidence="1 2" key="1">
    <citation type="submission" date="2023-07" db="EMBL/GenBank/DDBJ databases">
        <title>Sorghum-associated microbial communities from plants grown in Nebraska, USA.</title>
        <authorList>
            <person name="Schachtman D."/>
        </authorList>
    </citation>
    <scope>NUCLEOTIDE SEQUENCE [LARGE SCALE GENOMIC DNA]</scope>
    <source>
        <strain evidence="1 2">CC222</strain>
    </source>
</reference>
<evidence type="ECO:0000313" key="2">
    <source>
        <dbReference type="Proteomes" id="UP001226577"/>
    </source>
</evidence>
<dbReference type="Proteomes" id="UP001226577">
    <property type="component" value="Unassembled WGS sequence"/>
</dbReference>
<protein>
    <submittedName>
        <fullName evidence="1">Uncharacterized protein</fullName>
    </submittedName>
</protein>
<name>A0ABT9RXW0_9MICC</name>